<feature type="coiled-coil region" evidence="8">
    <location>
        <begin position="457"/>
        <end position="484"/>
    </location>
</feature>
<evidence type="ECO:0000256" key="7">
    <source>
        <dbReference type="ARBA" id="ARBA00023242"/>
    </source>
</evidence>
<dbReference type="InParanoid" id="A0A1V9Y274"/>
<gene>
    <name evidence="9" type="ORF">BIW11_05475</name>
</gene>
<evidence type="ECO:0000313" key="9">
    <source>
        <dbReference type="EMBL" id="OQR79805.1"/>
    </source>
</evidence>
<evidence type="ECO:0000313" key="10">
    <source>
        <dbReference type="Proteomes" id="UP000192247"/>
    </source>
</evidence>
<dbReference type="InterPro" id="IPR019321">
    <property type="entry name" value="Nucleoporin_Nup88"/>
</dbReference>
<accession>A0A1V9Y274</accession>
<dbReference type="OrthoDB" id="341482at2759"/>
<evidence type="ECO:0000256" key="4">
    <source>
        <dbReference type="ARBA" id="ARBA00022927"/>
    </source>
</evidence>
<keyword evidence="4" id="KW-0653">Protein transport</keyword>
<dbReference type="GO" id="GO:0005643">
    <property type="term" value="C:nuclear pore"/>
    <property type="evidence" value="ECO:0007669"/>
    <property type="project" value="UniProtKB-SubCell"/>
</dbReference>
<dbReference type="FunCoup" id="A0A1V9Y274">
    <property type="interactions" value="1427"/>
</dbReference>
<reference evidence="9 10" key="1">
    <citation type="journal article" date="2017" name="Gigascience">
        <title>Draft genome of the honey bee ectoparasitic mite, Tropilaelaps mercedesae, is shaped by the parasitic life history.</title>
        <authorList>
            <person name="Dong X."/>
            <person name="Armstrong S.D."/>
            <person name="Xia D."/>
            <person name="Makepeace B.L."/>
            <person name="Darby A.C."/>
            <person name="Kadowaki T."/>
        </authorList>
    </citation>
    <scope>NUCLEOTIDE SEQUENCE [LARGE SCALE GENOMIC DNA]</scope>
    <source>
        <strain evidence="9">Wuxi-XJTLU</strain>
    </source>
</reference>
<evidence type="ECO:0008006" key="11">
    <source>
        <dbReference type="Google" id="ProtNLM"/>
    </source>
</evidence>
<keyword evidence="8" id="KW-0175">Coiled coil</keyword>
<dbReference type="PANTHER" id="PTHR13257">
    <property type="entry name" value="NUCLEOPORIN NUP84-RELATED"/>
    <property type="match status" value="1"/>
</dbReference>
<dbReference type="GO" id="GO:0000055">
    <property type="term" value="P:ribosomal large subunit export from nucleus"/>
    <property type="evidence" value="ECO:0007669"/>
    <property type="project" value="InterPro"/>
</dbReference>
<keyword evidence="3" id="KW-0509">mRNA transport</keyword>
<sequence>VTNVAIFPLPKPLRTITNRFRLSALFSFHQRFGDQVQVLRRALSLSRMNFTLASATGDQIVDFAFSRSGDEVFCLSASGSIYRVINLRCSPDSKPQVSQQPLVMLPDVDDNFGSDGYALLSLECGPANCTLLVLGGSGGILYHCLILPRTEDIDVEPEIYVFEQLMLRLTYFDVTDPGDDIRCPIVLQRDPSLPNRYFAHHDSGVHVIVIPFVERLLSFVQQEDTNISTDVLESSIDMVCSSGPATSLVEQVVCTRANEMAALDAPPGLCVIPALPSPWLAVLTSGLNVVNIPLSRYRFSDNLVQKTLLTEEPLSESVRNGLPPTDFEREVKMILTGSRVPVLAQADKVTSPKELLELALQTTQRFREQHFAQLVAVKELIEETSRSLRETKESQMKELSQLGMELDEVTEQAERLKEKLKNVEDDKRNLMCRLHDVIQTVQRKNPSAANPQMVQEIRALYERMNRLESVLETTRDRADEFRELDQLEDVLERRSTRARVPLESLGENQCVVLEARLKLNGHEIGKMVREVKELLAQMD</sequence>
<evidence type="ECO:0000256" key="3">
    <source>
        <dbReference type="ARBA" id="ARBA00022816"/>
    </source>
</evidence>
<dbReference type="Proteomes" id="UP000192247">
    <property type="component" value="Unassembled WGS sequence"/>
</dbReference>
<dbReference type="GO" id="GO:0006606">
    <property type="term" value="P:protein import into nucleus"/>
    <property type="evidence" value="ECO:0007669"/>
    <property type="project" value="TreeGrafter"/>
</dbReference>
<dbReference type="GO" id="GO:0006406">
    <property type="term" value="P:mRNA export from nucleus"/>
    <property type="evidence" value="ECO:0007669"/>
    <property type="project" value="TreeGrafter"/>
</dbReference>
<organism evidence="9 10">
    <name type="scientific">Tropilaelaps mercedesae</name>
    <dbReference type="NCBI Taxonomy" id="418985"/>
    <lineage>
        <taxon>Eukaryota</taxon>
        <taxon>Metazoa</taxon>
        <taxon>Ecdysozoa</taxon>
        <taxon>Arthropoda</taxon>
        <taxon>Chelicerata</taxon>
        <taxon>Arachnida</taxon>
        <taxon>Acari</taxon>
        <taxon>Parasitiformes</taxon>
        <taxon>Mesostigmata</taxon>
        <taxon>Gamasina</taxon>
        <taxon>Dermanyssoidea</taxon>
        <taxon>Laelapidae</taxon>
        <taxon>Tropilaelaps</taxon>
    </lineage>
</organism>
<proteinExistence type="predicted"/>
<dbReference type="EMBL" id="MNPL01000670">
    <property type="protein sequence ID" value="OQR79805.1"/>
    <property type="molecule type" value="Genomic_DNA"/>
</dbReference>
<keyword evidence="2" id="KW-0813">Transport</keyword>
<keyword evidence="10" id="KW-1185">Reference proteome</keyword>
<dbReference type="Pfam" id="PF10168">
    <property type="entry name" value="Nup88"/>
    <property type="match status" value="1"/>
</dbReference>
<evidence type="ECO:0000256" key="5">
    <source>
        <dbReference type="ARBA" id="ARBA00023010"/>
    </source>
</evidence>
<protein>
    <recommendedName>
        <fullName evidence="11">Nuclear pore complex protein Nup88-like</fullName>
    </recommendedName>
</protein>
<evidence type="ECO:0000256" key="8">
    <source>
        <dbReference type="SAM" id="Coils"/>
    </source>
</evidence>
<comment type="caution">
    <text evidence="9">The sequence shown here is derived from an EMBL/GenBank/DDBJ whole genome shotgun (WGS) entry which is preliminary data.</text>
</comment>
<evidence type="ECO:0000256" key="2">
    <source>
        <dbReference type="ARBA" id="ARBA00022448"/>
    </source>
</evidence>
<name>A0A1V9Y274_9ACAR</name>
<dbReference type="PANTHER" id="PTHR13257:SF0">
    <property type="entry name" value="NUCLEAR PORE COMPLEX PROTEIN NUP88"/>
    <property type="match status" value="1"/>
</dbReference>
<dbReference type="InterPro" id="IPR037700">
    <property type="entry name" value="NUP88/NUP82"/>
</dbReference>
<evidence type="ECO:0000256" key="1">
    <source>
        <dbReference type="ARBA" id="ARBA00004567"/>
    </source>
</evidence>
<dbReference type="GO" id="GO:0017056">
    <property type="term" value="F:structural constituent of nuclear pore"/>
    <property type="evidence" value="ECO:0007669"/>
    <property type="project" value="InterPro"/>
</dbReference>
<keyword evidence="5" id="KW-0811">Translocation</keyword>
<comment type="subcellular location">
    <subcellularLocation>
        <location evidence="1">Nucleus</location>
        <location evidence="1">Nuclear pore complex</location>
    </subcellularLocation>
</comment>
<keyword evidence="6" id="KW-0906">Nuclear pore complex</keyword>
<feature type="non-terminal residue" evidence="9">
    <location>
        <position position="1"/>
    </location>
</feature>
<dbReference type="STRING" id="418985.A0A1V9Y274"/>
<keyword evidence="7" id="KW-0539">Nucleus</keyword>
<dbReference type="AlphaFoldDB" id="A0A1V9Y274"/>
<feature type="coiled-coil region" evidence="8">
    <location>
        <begin position="392"/>
        <end position="433"/>
    </location>
</feature>
<evidence type="ECO:0000256" key="6">
    <source>
        <dbReference type="ARBA" id="ARBA00023132"/>
    </source>
</evidence>
<dbReference type="GO" id="GO:0000056">
    <property type="term" value="P:ribosomal small subunit export from nucleus"/>
    <property type="evidence" value="ECO:0007669"/>
    <property type="project" value="InterPro"/>
</dbReference>